<dbReference type="InParanoid" id="K3W6I8"/>
<dbReference type="InterPro" id="IPR023395">
    <property type="entry name" value="MCP_dom_sf"/>
</dbReference>
<evidence type="ECO:0000256" key="1">
    <source>
        <dbReference type="ARBA" id="ARBA00004225"/>
    </source>
</evidence>
<evidence type="ECO:0000256" key="5">
    <source>
        <dbReference type="ARBA" id="ARBA00022737"/>
    </source>
</evidence>
<dbReference type="EnsemblProtists" id="PYU1_T000579">
    <property type="protein sequence ID" value="PYU1_T000579"/>
    <property type="gene ID" value="PYU1_G000579"/>
</dbReference>
<comment type="subcellular location">
    <subcellularLocation>
        <location evidence="1">Mitochondrion membrane</location>
        <topology evidence="1">Multi-pass membrane protein</topology>
    </subcellularLocation>
</comment>
<feature type="repeat" description="Solcar" evidence="9">
    <location>
        <begin position="194"/>
        <end position="279"/>
    </location>
</feature>
<dbReference type="Pfam" id="PF00153">
    <property type="entry name" value="Mito_carr"/>
    <property type="match status" value="3"/>
</dbReference>
<dbReference type="EMBL" id="GL376620">
    <property type="status" value="NOT_ANNOTATED_CDS"/>
    <property type="molecule type" value="Genomic_DNA"/>
</dbReference>
<feature type="repeat" description="Solcar" evidence="9">
    <location>
        <begin position="99"/>
        <end position="185"/>
    </location>
</feature>
<dbReference type="InterPro" id="IPR018108">
    <property type="entry name" value="MCP_transmembrane"/>
</dbReference>
<dbReference type="Proteomes" id="UP000019132">
    <property type="component" value="Unassembled WGS sequence"/>
</dbReference>
<reference evidence="12" key="2">
    <citation type="submission" date="2010-04" db="EMBL/GenBank/DDBJ databases">
        <authorList>
            <person name="Buell R."/>
            <person name="Hamilton J."/>
            <person name="Hostetler J."/>
        </authorList>
    </citation>
    <scope>NUCLEOTIDE SEQUENCE [LARGE SCALE GENOMIC DNA]</scope>
    <source>
        <strain evidence="12">DAOM:BR144</strain>
    </source>
</reference>
<dbReference type="AlphaFoldDB" id="K3W6I8"/>
<evidence type="ECO:0008006" key="13">
    <source>
        <dbReference type="Google" id="ProtNLM"/>
    </source>
</evidence>
<organism evidence="11 12">
    <name type="scientific">Globisporangium ultimum (strain ATCC 200006 / CBS 805.95 / DAOM BR144)</name>
    <name type="common">Pythium ultimum</name>
    <dbReference type="NCBI Taxonomy" id="431595"/>
    <lineage>
        <taxon>Eukaryota</taxon>
        <taxon>Sar</taxon>
        <taxon>Stramenopiles</taxon>
        <taxon>Oomycota</taxon>
        <taxon>Peronosporomycetes</taxon>
        <taxon>Pythiales</taxon>
        <taxon>Pythiaceae</taxon>
        <taxon>Globisporangium</taxon>
    </lineage>
</organism>
<evidence type="ECO:0000256" key="6">
    <source>
        <dbReference type="ARBA" id="ARBA00022989"/>
    </source>
</evidence>
<dbReference type="STRING" id="431595.K3W6I8"/>
<keyword evidence="6" id="KW-1133">Transmembrane helix</keyword>
<evidence type="ECO:0000256" key="7">
    <source>
        <dbReference type="ARBA" id="ARBA00023128"/>
    </source>
</evidence>
<keyword evidence="12" id="KW-1185">Reference proteome</keyword>
<dbReference type="SUPFAM" id="SSF103506">
    <property type="entry name" value="Mitochondrial carrier"/>
    <property type="match status" value="1"/>
</dbReference>
<evidence type="ECO:0000256" key="2">
    <source>
        <dbReference type="ARBA" id="ARBA00006375"/>
    </source>
</evidence>
<proteinExistence type="inferred from homology"/>
<sequence>MEWIDVLKDLNAGTVGGVAGIIAGHPLDTVKVRLQTADTVRTPSVLHTLRHIVAAEGPQGLYKGLLSPILSNAPINAVVFGVQGVVARAIKDAKNVDKLSPTQSLLAGAAAGLVQTGIAAPSEHVKIQLQVNQGTTKQLSTIECGKQLLRQHGMKGLFRGWEVCLLRDMPAFGLYFFTYEVTKEWLTKGDPENETDMKLLLSGGIAGSASWLVTQPVDVVKSCVQSQTFVNERSAWQLTKAHYASEGAHYFLKGFGATMLRAFPVSAVTFLVYEKTMQFMS</sequence>
<keyword evidence="4 9" id="KW-0812">Transmembrane</keyword>
<dbReference type="Gene3D" id="1.50.40.10">
    <property type="entry name" value="Mitochondrial carrier domain"/>
    <property type="match status" value="1"/>
</dbReference>
<evidence type="ECO:0000313" key="11">
    <source>
        <dbReference type="EnsemblProtists" id="PYU1_T000579"/>
    </source>
</evidence>
<keyword evidence="8 9" id="KW-0472">Membrane</keyword>
<accession>K3W6I8</accession>
<dbReference type="VEuPathDB" id="FungiDB:PYU1_G000579"/>
<dbReference type="PANTHER" id="PTHR45624">
    <property type="entry name" value="MITOCHONDRIAL BASIC AMINO ACIDS TRANSPORTER-RELATED"/>
    <property type="match status" value="1"/>
</dbReference>
<evidence type="ECO:0000256" key="3">
    <source>
        <dbReference type="ARBA" id="ARBA00022448"/>
    </source>
</evidence>
<dbReference type="HOGENOM" id="CLU_015166_16_1_1"/>
<evidence type="ECO:0000313" key="12">
    <source>
        <dbReference type="Proteomes" id="UP000019132"/>
    </source>
</evidence>
<keyword evidence="7" id="KW-0496">Mitochondrion</keyword>
<protein>
    <recommendedName>
        <fullName evidence="13">Mitochondrial carnitine/acylcarnitine carrier protein</fullName>
    </recommendedName>
</protein>
<evidence type="ECO:0000256" key="4">
    <source>
        <dbReference type="ARBA" id="ARBA00022692"/>
    </source>
</evidence>
<dbReference type="GO" id="GO:0031966">
    <property type="term" value="C:mitochondrial membrane"/>
    <property type="evidence" value="ECO:0007669"/>
    <property type="project" value="UniProtKB-SubCell"/>
</dbReference>
<dbReference type="PROSITE" id="PS50920">
    <property type="entry name" value="SOLCAR"/>
    <property type="match status" value="3"/>
</dbReference>
<evidence type="ECO:0000256" key="9">
    <source>
        <dbReference type="PROSITE-ProRule" id="PRU00282"/>
    </source>
</evidence>
<evidence type="ECO:0000256" key="10">
    <source>
        <dbReference type="RuleBase" id="RU000488"/>
    </source>
</evidence>
<feature type="repeat" description="Solcar" evidence="9">
    <location>
        <begin position="4"/>
        <end position="89"/>
    </location>
</feature>
<reference evidence="11" key="3">
    <citation type="submission" date="2015-02" db="UniProtKB">
        <authorList>
            <consortium name="EnsemblProtists"/>
        </authorList>
    </citation>
    <scope>IDENTIFICATION</scope>
    <source>
        <strain evidence="11">DAOM BR144</strain>
    </source>
</reference>
<dbReference type="InterPro" id="IPR050567">
    <property type="entry name" value="Mitochondrial_Carrier"/>
</dbReference>
<reference evidence="12" key="1">
    <citation type="journal article" date="2010" name="Genome Biol.">
        <title>Genome sequence of the necrotrophic plant pathogen Pythium ultimum reveals original pathogenicity mechanisms and effector repertoire.</title>
        <authorList>
            <person name="Levesque C.A."/>
            <person name="Brouwer H."/>
            <person name="Cano L."/>
            <person name="Hamilton J.P."/>
            <person name="Holt C."/>
            <person name="Huitema E."/>
            <person name="Raffaele S."/>
            <person name="Robideau G.P."/>
            <person name="Thines M."/>
            <person name="Win J."/>
            <person name="Zerillo M.M."/>
            <person name="Beakes G.W."/>
            <person name="Boore J.L."/>
            <person name="Busam D."/>
            <person name="Dumas B."/>
            <person name="Ferriera S."/>
            <person name="Fuerstenberg S.I."/>
            <person name="Gachon C.M."/>
            <person name="Gaulin E."/>
            <person name="Govers F."/>
            <person name="Grenville-Briggs L."/>
            <person name="Horner N."/>
            <person name="Hostetler J."/>
            <person name="Jiang R.H."/>
            <person name="Johnson J."/>
            <person name="Krajaejun T."/>
            <person name="Lin H."/>
            <person name="Meijer H.J."/>
            <person name="Moore B."/>
            <person name="Morris P."/>
            <person name="Phuntmart V."/>
            <person name="Puiu D."/>
            <person name="Shetty J."/>
            <person name="Stajich J.E."/>
            <person name="Tripathy S."/>
            <person name="Wawra S."/>
            <person name="van West P."/>
            <person name="Whitty B.R."/>
            <person name="Coutinho P.M."/>
            <person name="Henrissat B."/>
            <person name="Martin F."/>
            <person name="Thomas P.D."/>
            <person name="Tyler B.M."/>
            <person name="De Vries R.P."/>
            <person name="Kamoun S."/>
            <person name="Yandell M."/>
            <person name="Tisserat N."/>
            <person name="Buell C.R."/>
        </authorList>
    </citation>
    <scope>NUCLEOTIDE SEQUENCE</scope>
    <source>
        <strain evidence="12">DAOM:BR144</strain>
    </source>
</reference>
<name>K3W6I8_GLOUD</name>
<dbReference type="eggNOG" id="KOG0762">
    <property type="taxonomic scope" value="Eukaryota"/>
</dbReference>
<keyword evidence="5" id="KW-0677">Repeat</keyword>
<keyword evidence="3 10" id="KW-0813">Transport</keyword>
<evidence type="ECO:0000256" key="8">
    <source>
        <dbReference type="ARBA" id="ARBA00023136"/>
    </source>
</evidence>
<dbReference type="OMA" id="HICRLRY"/>
<comment type="similarity">
    <text evidence="2 10">Belongs to the mitochondrial carrier (TC 2.A.29) family.</text>
</comment>
<dbReference type="GO" id="GO:0022857">
    <property type="term" value="F:transmembrane transporter activity"/>
    <property type="evidence" value="ECO:0007669"/>
    <property type="project" value="TreeGrafter"/>
</dbReference>
<dbReference type="PANTHER" id="PTHR45624:SF10">
    <property type="entry name" value="SLC (SOLUTE CARRIER) HOMOLOG"/>
    <property type="match status" value="1"/>
</dbReference>